<dbReference type="Pfam" id="PF02321">
    <property type="entry name" value="OEP"/>
    <property type="match status" value="1"/>
</dbReference>
<dbReference type="AlphaFoldDB" id="A0A1G1KYX4"/>
<dbReference type="GO" id="GO:0009279">
    <property type="term" value="C:cell outer membrane"/>
    <property type="evidence" value="ECO:0007669"/>
    <property type="project" value="UniProtKB-SubCell"/>
</dbReference>
<keyword evidence="6" id="KW-0472">Membrane</keyword>
<evidence type="ECO:0000256" key="6">
    <source>
        <dbReference type="ARBA" id="ARBA00023136"/>
    </source>
</evidence>
<dbReference type="GO" id="GO:1990281">
    <property type="term" value="C:efflux pump complex"/>
    <property type="evidence" value="ECO:0007669"/>
    <property type="project" value="TreeGrafter"/>
</dbReference>
<evidence type="ECO:0000256" key="7">
    <source>
        <dbReference type="ARBA" id="ARBA00023237"/>
    </source>
</evidence>
<evidence type="ECO:0000256" key="5">
    <source>
        <dbReference type="ARBA" id="ARBA00022692"/>
    </source>
</evidence>
<feature type="chain" id="PRO_5009576613" description="Transporter" evidence="8">
    <location>
        <begin position="27"/>
        <end position="584"/>
    </location>
</feature>
<accession>A0A1G1KYX4</accession>
<proteinExistence type="inferred from homology"/>
<evidence type="ECO:0000313" key="9">
    <source>
        <dbReference type="EMBL" id="OGW98053.1"/>
    </source>
</evidence>
<keyword evidence="5" id="KW-0812">Transmembrane</keyword>
<evidence type="ECO:0000313" key="10">
    <source>
        <dbReference type="Proteomes" id="UP000178187"/>
    </source>
</evidence>
<dbReference type="GO" id="GO:0015562">
    <property type="term" value="F:efflux transmembrane transporter activity"/>
    <property type="evidence" value="ECO:0007669"/>
    <property type="project" value="InterPro"/>
</dbReference>
<dbReference type="PANTHER" id="PTHR30026">
    <property type="entry name" value="OUTER MEMBRANE PROTEIN TOLC"/>
    <property type="match status" value="1"/>
</dbReference>
<evidence type="ECO:0000256" key="3">
    <source>
        <dbReference type="ARBA" id="ARBA00022448"/>
    </source>
</evidence>
<organism evidence="9 10">
    <name type="scientific">Candidatus Danuiimicrobium aquiferis</name>
    <dbReference type="NCBI Taxonomy" id="1801832"/>
    <lineage>
        <taxon>Bacteria</taxon>
        <taxon>Pseudomonadati</taxon>
        <taxon>Candidatus Omnitrophota</taxon>
        <taxon>Candidatus Danuiimicrobium</taxon>
    </lineage>
</organism>
<keyword evidence="3" id="KW-0813">Transport</keyword>
<dbReference type="InterPro" id="IPR003423">
    <property type="entry name" value="OMP_efflux"/>
</dbReference>
<evidence type="ECO:0000256" key="1">
    <source>
        <dbReference type="ARBA" id="ARBA00004442"/>
    </source>
</evidence>
<feature type="signal peptide" evidence="8">
    <location>
        <begin position="1"/>
        <end position="26"/>
    </location>
</feature>
<dbReference type="PANTHER" id="PTHR30026:SF20">
    <property type="entry name" value="OUTER MEMBRANE PROTEIN TOLC"/>
    <property type="match status" value="1"/>
</dbReference>
<keyword evidence="4" id="KW-1134">Transmembrane beta strand</keyword>
<evidence type="ECO:0008006" key="11">
    <source>
        <dbReference type="Google" id="ProtNLM"/>
    </source>
</evidence>
<dbReference type="InterPro" id="IPR051906">
    <property type="entry name" value="TolC-like"/>
</dbReference>
<sequence length="584" mass="67706">MMVSVKKLIALFVTLFFVIQMTSVSAQMVQPRFSTSDDERKIEQQREQALMQALEAVDPRLAAQENKQVVGISPDKAQIKAEVKRFQSERKTQFKYLTWTHIKHMINEDTVLARMKFLEERDKTLAEVVDRAIQVHVPAKIASERISLAKFRMAKAIRDFFPELRMEGEMKHGPLSGLDYASDSWRMKLKQPIFRGGVIWNTLMLEQTNLEVAKREYDKAVSDLISDVSQAYFEYERALNVKYDRVKLFELAKGQKNISDKKYEAKLTSEIEKLNTDSLYSQGQYDLETANQEIEIARLELQKFLDLSMSDPIEVKTLYDINALDVNEFKKEKEKANLSKPDDFQKSLDTFVDLAYEHRPDLQVQAAKLKATHYAYRVTLGKKLPQADLIVEYGKLGEAYRSEDKKHIKNPEARIGIEVTWPLEGNTFKYTFDNDERAPSVSQFQQSNYTHIISNSFSVGILDDLESFSNLKEAQINSLEQVVELEKAEREALRDVKEAFFNFNKSLIQVESSYKRMDYRERLAQVSKHRLENNEIQISEYLQAEMSFKEERGLVYKALSEFFLSKAKLNKAIGLRDYIPISSL</sequence>
<keyword evidence="7" id="KW-0998">Cell outer membrane</keyword>
<evidence type="ECO:0000256" key="8">
    <source>
        <dbReference type="SAM" id="SignalP"/>
    </source>
</evidence>
<reference evidence="9 10" key="1">
    <citation type="journal article" date="2016" name="Nat. Commun.">
        <title>Thousands of microbial genomes shed light on interconnected biogeochemical processes in an aquifer system.</title>
        <authorList>
            <person name="Anantharaman K."/>
            <person name="Brown C.T."/>
            <person name="Hug L.A."/>
            <person name="Sharon I."/>
            <person name="Castelle C.J."/>
            <person name="Probst A.J."/>
            <person name="Thomas B.C."/>
            <person name="Singh A."/>
            <person name="Wilkins M.J."/>
            <person name="Karaoz U."/>
            <person name="Brodie E.L."/>
            <person name="Williams K.H."/>
            <person name="Hubbard S.S."/>
            <person name="Banfield J.F."/>
        </authorList>
    </citation>
    <scope>NUCLEOTIDE SEQUENCE [LARGE SCALE GENOMIC DNA]</scope>
</reference>
<comment type="caution">
    <text evidence="9">The sequence shown here is derived from an EMBL/GenBank/DDBJ whole genome shotgun (WGS) entry which is preliminary data.</text>
</comment>
<name>A0A1G1KYX4_9BACT</name>
<dbReference type="GO" id="GO:0015288">
    <property type="term" value="F:porin activity"/>
    <property type="evidence" value="ECO:0007669"/>
    <property type="project" value="TreeGrafter"/>
</dbReference>
<comment type="subcellular location">
    <subcellularLocation>
        <location evidence="1">Cell outer membrane</location>
    </subcellularLocation>
</comment>
<dbReference type="SUPFAM" id="SSF56954">
    <property type="entry name" value="Outer membrane efflux proteins (OEP)"/>
    <property type="match status" value="1"/>
</dbReference>
<dbReference type="EMBL" id="MHFR01000037">
    <property type="protein sequence ID" value="OGW98053.1"/>
    <property type="molecule type" value="Genomic_DNA"/>
</dbReference>
<evidence type="ECO:0000256" key="4">
    <source>
        <dbReference type="ARBA" id="ARBA00022452"/>
    </source>
</evidence>
<comment type="similarity">
    <text evidence="2">Belongs to the outer membrane factor (OMF) (TC 1.B.17) family.</text>
</comment>
<dbReference type="Gene3D" id="1.20.1600.10">
    <property type="entry name" value="Outer membrane efflux proteins (OEP)"/>
    <property type="match status" value="1"/>
</dbReference>
<keyword evidence="8" id="KW-0732">Signal</keyword>
<protein>
    <recommendedName>
        <fullName evidence="11">Transporter</fullName>
    </recommendedName>
</protein>
<evidence type="ECO:0000256" key="2">
    <source>
        <dbReference type="ARBA" id="ARBA00007613"/>
    </source>
</evidence>
<gene>
    <name evidence="9" type="ORF">A3G33_07420</name>
</gene>
<dbReference type="Proteomes" id="UP000178187">
    <property type="component" value="Unassembled WGS sequence"/>
</dbReference>